<dbReference type="Proteomes" id="UP000772434">
    <property type="component" value="Unassembled WGS sequence"/>
</dbReference>
<name>A0A9P5PAR8_9AGAR</name>
<organism evidence="2 3">
    <name type="scientific">Rhodocollybia butyracea</name>
    <dbReference type="NCBI Taxonomy" id="206335"/>
    <lineage>
        <taxon>Eukaryota</taxon>
        <taxon>Fungi</taxon>
        <taxon>Dikarya</taxon>
        <taxon>Basidiomycota</taxon>
        <taxon>Agaricomycotina</taxon>
        <taxon>Agaricomycetes</taxon>
        <taxon>Agaricomycetidae</taxon>
        <taxon>Agaricales</taxon>
        <taxon>Marasmiineae</taxon>
        <taxon>Omphalotaceae</taxon>
        <taxon>Rhodocollybia</taxon>
    </lineage>
</organism>
<dbReference type="EMBL" id="JADNRY010000283">
    <property type="protein sequence ID" value="KAF9059722.1"/>
    <property type="molecule type" value="Genomic_DNA"/>
</dbReference>
<dbReference type="AlphaFoldDB" id="A0A9P5PAR8"/>
<evidence type="ECO:0000313" key="3">
    <source>
        <dbReference type="Proteomes" id="UP000772434"/>
    </source>
</evidence>
<evidence type="ECO:0000313" key="2">
    <source>
        <dbReference type="EMBL" id="KAF9059722.1"/>
    </source>
</evidence>
<keyword evidence="3" id="KW-1185">Reference proteome</keyword>
<sequence>MNWGSGKKNESLEEDSEKQGPKNEKDGRVLEMTDKGLEKRKWKLAARESSEILQNLQTNLQRHDPVQVLPSRRRRKMGASGGDGAKPYAVKPVTAVHLMLLSRVLVERPSIIGNEKTA</sequence>
<feature type="region of interest" description="Disordered" evidence="1">
    <location>
        <begin position="1"/>
        <end position="34"/>
    </location>
</feature>
<reference evidence="2" key="1">
    <citation type="submission" date="2020-11" db="EMBL/GenBank/DDBJ databases">
        <authorList>
            <consortium name="DOE Joint Genome Institute"/>
            <person name="Ahrendt S."/>
            <person name="Riley R."/>
            <person name="Andreopoulos W."/>
            <person name="Labutti K."/>
            <person name="Pangilinan J."/>
            <person name="Ruiz-Duenas F.J."/>
            <person name="Barrasa J.M."/>
            <person name="Sanchez-Garcia M."/>
            <person name="Camarero S."/>
            <person name="Miyauchi S."/>
            <person name="Serrano A."/>
            <person name="Linde D."/>
            <person name="Babiker R."/>
            <person name="Drula E."/>
            <person name="Ayuso-Fernandez I."/>
            <person name="Pacheco R."/>
            <person name="Padilla G."/>
            <person name="Ferreira P."/>
            <person name="Barriuso J."/>
            <person name="Kellner H."/>
            <person name="Castanera R."/>
            <person name="Alfaro M."/>
            <person name="Ramirez L."/>
            <person name="Pisabarro A.G."/>
            <person name="Kuo A."/>
            <person name="Tritt A."/>
            <person name="Lipzen A."/>
            <person name="He G."/>
            <person name="Yan M."/>
            <person name="Ng V."/>
            <person name="Cullen D."/>
            <person name="Martin F."/>
            <person name="Rosso M.-N."/>
            <person name="Henrissat B."/>
            <person name="Hibbett D."/>
            <person name="Martinez A.T."/>
            <person name="Grigoriev I.V."/>
        </authorList>
    </citation>
    <scope>NUCLEOTIDE SEQUENCE</scope>
    <source>
        <strain evidence="2">AH 40177</strain>
    </source>
</reference>
<gene>
    <name evidence="2" type="ORF">BDP27DRAFT_1371207</name>
</gene>
<protein>
    <submittedName>
        <fullName evidence="2">Uncharacterized protein</fullName>
    </submittedName>
</protein>
<feature type="region of interest" description="Disordered" evidence="1">
    <location>
        <begin position="54"/>
        <end position="88"/>
    </location>
</feature>
<feature type="compositionally biased region" description="Basic and acidic residues" evidence="1">
    <location>
        <begin position="7"/>
        <end position="34"/>
    </location>
</feature>
<comment type="caution">
    <text evidence="2">The sequence shown here is derived from an EMBL/GenBank/DDBJ whole genome shotgun (WGS) entry which is preliminary data.</text>
</comment>
<proteinExistence type="predicted"/>
<accession>A0A9P5PAR8</accession>
<evidence type="ECO:0000256" key="1">
    <source>
        <dbReference type="SAM" id="MobiDB-lite"/>
    </source>
</evidence>